<dbReference type="SUPFAM" id="SSF48230">
    <property type="entry name" value="Chondroitin AC/alginate lyase"/>
    <property type="match status" value="1"/>
</dbReference>
<keyword evidence="1 3" id="KW-0732">Signal</keyword>
<reference evidence="5 6" key="1">
    <citation type="journal article" date="2019" name="Fungal Biol. Biotechnol.">
        <title>Draft genome sequence of fastidious pathogen Ceratobasidium theobromae, which causes vascular-streak dieback in Theobroma cacao.</title>
        <authorList>
            <person name="Ali S.S."/>
            <person name="Asman A."/>
            <person name="Shao J."/>
            <person name="Firmansyah A.P."/>
            <person name="Susilo A.W."/>
            <person name="Rosmana A."/>
            <person name="McMahon P."/>
            <person name="Junaid M."/>
            <person name="Guest D."/>
            <person name="Kheng T.Y."/>
            <person name="Meinhardt L.W."/>
            <person name="Bailey B.A."/>
        </authorList>
    </citation>
    <scope>NUCLEOTIDE SEQUENCE [LARGE SCALE GENOMIC DNA]</scope>
    <source>
        <strain evidence="5 6">CT2</strain>
    </source>
</reference>
<dbReference type="InterPro" id="IPR008397">
    <property type="entry name" value="Alginate_lyase_dom"/>
</dbReference>
<feature type="chain" id="PRO_5024357420" evidence="3">
    <location>
        <begin position="24"/>
        <end position="493"/>
    </location>
</feature>
<feature type="signal peptide" evidence="3">
    <location>
        <begin position="1"/>
        <end position="23"/>
    </location>
</feature>
<dbReference type="OrthoDB" id="63533at2759"/>
<evidence type="ECO:0000256" key="2">
    <source>
        <dbReference type="ARBA" id="ARBA00023239"/>
    </source>
</evidence>
<comment type="caution">
    <text evidence="5">The sequence shown here is derived from an EMBL/GenBank/DDBJ whole genome shotgun (WGS) entry which is preliminary data.</text>
</comment>
<proteinExistence type="predicted"/>
<dbReference type="EMBL" id="SSOP01000388">
    <property type="protein sequence ID" value="KAB5588696.1"/>
    <property type="molecule type" value="Genomic_DNA"/>
</dbReference>
<dbReference type="InterPro" id="IPR008929">
    <property type="entry name" value="Chondroitin_lyas"/>
</dbReference>
<keyword evidence="6" id="KW-1185">Reference proteome</keyword>
<keyword evidence="2 5" id="KW-0456">Lyase</keyword>
<organism evidence="5 6">
    <name type="scientific">Ceratobasidium theobromae</name>
    <dbReference type="NCBI Taxonomy" id="1582974"/>
    <lineage>
        <taxon>Eukaryota</taxon>
        <taxon>Fungi</taxon>
        <taxon>Dikarya</taxon>
        <taxon>Basidiomycota</taxon>
        <taxon>Agaricomycotina</taxon>
        <taxon>Agaricomycetes</taxon>
        <taxon>Cantharellales</taxon>
        <taxon>Ceratobasidiaceae</taxon>
        <taxon>Ceratobasidium</taxon>
    </lineage>
</organism>
<evidence type="ECO:0000256" key="3">
    <source>
        <dbReference type="SAM" id="SignalP"/>
    </source>
</evidence>
<dbReference type="Proteomes" id="UP000383932">
    <property type="component" value="Unassembled WGS sequence"/>
</dbReference>
<accession>A0A5N5QBB0</accession>
<feature type="domain" description="Alginate lyase" evidence="4">
    <location>
        <begin position="91"/>
        <end position="385"/>
    </location>
</feature>
<gene>
    <name evidence="5" type="ORF">CTheo_7864</name>
</gene>
<evidence type="ECO:0000256" key="1">
    <source>
        <dbReference type="ARBA" id="ARBA00022729"/>
    </source>
</evidence>
<evidence type="ECO:0000259" key="4">
    <source>
        <dbReference type="Pfam" id="PF05426"/>
    </source>
</evidence>
<name>A0A5N5QBB0_9AGAM</name>
<sequence length="493" mass="53152">MTGSCRQLGLILLLIIAPNVAWALTSYANEFITPGFLLARNWSDITKYARNAIVQGATQIAAEGPWSESPGAIMSAFLPRLIMSTLVLLAVTSKAVMPPSNNTHDYLSWGPYFWPDCSNAGNTTELSPQQTMVTIQTVWATCEYVNRDGQFNPDARMINDTGIFQAMSDSVFFNSMAWAITGDNSYASNAANEIKTWFIDPATAMTPNLNYAQLKRGPGTQTGQHTGVLDLKCMTKLVSGVLMLRNGSAQAWTNELDSGLNAWVTEYIGWLTTAQLALGEKAATNNHGSFYFNQLAALQILIGDTAGAKKTIQEYFGGIYMNQISANGDQPLETARTRPYHYRAYNLAAMIVNARLGQYVGFDAWHLPTSAGATIQEACNYAMTFNASSSNEDGYDAELYPNVAAVAAVYGDPDGKYAQWLAGRDNTFPSQPYFLWDQPLSNAGLSAPSSTSTAGASPSGVGSNTSSAWGLTNGRVGLSCLLGLVVFVALISF</sequence>
<dbReference type="AlphaFoldDB" id="A0A5N5QBB0"/>
<dbReference type="GO" id="GO:0042597">
    <property type="term" value="C:periplasmic space"/>
    <property type="evidence" value="ECO:0007669"/>
    <property type="project" value="InterPro"/>
</dbReference>
<protein>
    <submittedName>
        <fullName evidence="5">Chondroitin AC/alginate lyase</fullName>
    </submittedName>
</protein>
<evidence type="ECO:0000313" key="6">
    <source>
        <dbReference type="Proteomes" id="UP000383932"/>
    </source>
</evidence>
<dbReference type="Pfam" id="PF05426">
    <property type="entry name" value="Alginate_lyase"/>
    <property type="match status" value="1"/>
</dbReference>
<dbReference type="GO" id="GO:0016829">
    <property type="term" value="F:lyase activity"/>
    <property type="evidence" value="ECO:0007669"/>
    <property type="project" value="UniProtKB-KW"/>
</dbReference>
<evidence type="ECO:0000313" key="5">
    <source>
        <dbReference type="EMBL" id="KAB5588696.1"/>
    </source>
</evidence>
<dbReference type="Gene3D" id="1.50.10.100">
    <property type="entry name" value="Chondroitin AC/alginate lyase"/>
    <property type="match status" value="1"/>
</dbReference>